<organism evidence="2 3">
    <name type="scientific">Parelaphostrongylus tenuis</name>
    <name type="common">Meningeal worm</name>
    <dbReference type="NCBI Taxonomy" id="148309"/>
    <lineage>
        <taxon>Eukaryota</taxon>
        <taxon>Metazoa</taxon>
        <taxon>Ecdysozoa</taxon>
        <taxon>Nematoda</taxon>
        <taxon>Chromadorea</taxon>
        <taxon>Rhabditida</taxon>
        <taxon>Rhabditina</taxon>
        <taxon>Rhabditomorpha</taxon>
        <taxon>Strongyloidea</taxon>
        <taxon>Metastrongylidae</taxon>
        <taxon>Parelaphostrongylus</taxon>
    </lineage>
</organism>
<reference evidence="2" key="1">
    <citation type="submission" date="2021-06" db="EMBL/GenBank/DDBJ databases">
        <title>Parelaphostrongylus tenuis whole genome reference sequence.</title>
        <authorList>
            <person name="Garwood T.J."/>
            <person name="Larsen P.A."/>
            <person name="Fountain-Jones N.M."/>
            <person name="Garbe J.R."/>
            <person name="Macchietto M.G."/>
            <person name="Kania S.A."/>
            <person name="Gerhold R.W."/>
            <person name="Richards J.E."/>
            <person name="Wolf T.M."/>
        </authorList>
    </citation>
    <scope>NUCLEOTIDE SEQUENCE</scope>
    <source>
        <strain evidence="2">MNPRO001-30</strain>
        <tissue evidence="2">Meninges</tissue>
    </source>
</reference>
<comment type="cofactor">
    <cofactor evidence="1">
        <name>Fe(2+)</name>
        <dbReference type="ChEBI" id="CHEBI:29033"/>
    </cofactor>
</comment>
<sequence length="52" mass="6002">MAVTASCRVVPSFITEAEELELLKEVEPHMKRLRYEKAHWDDVMSISIPNNS</sequence>
<name>A0AAD5R3S6_PARTN</name>
<gene>
    <name evidence="2" type="ORF">KIN20_030251</name>
</gene>
<proteinExistence type="predicted"/>
<comment type="caution">
    <text evidence="2">The sequence shown here is derived from an EMBL/GenBank/DDBJ whole genome shotgun (WGS) entry which is preliminary data.</text>
</comment>
<protein>
    <submittedName>
        <fullName evidence="2">Uncharacterized protein</fullName>
    </submittedName>
</protein>
<evidence type="ECO:0000313" key="3">
    <source>
        <dbReference type="Proteomes" id="UP001196413"/>
    </source>
</evidence>
<evidence type="ECO:0000313" key="2">
    <source>
        <dbReference type="EMBL" id="KAJ1368897.1"/>
    </source>
</evidence>
<dbReference type="EMBL" id="JAHQIW010006340">
    <property type="protein sequence ID" value="KAJ1368897.1"/>
    <property type="molecule type" value="Genomic_DNA"/>
</dbReference>
<dbReference type="Gene3D" id="2.60.120.590">
    <property type="entry name" value="Alpha-ketoglutarate-dependent dioxygenase AlkB-like"/>
    <property type="match status" value="1"/>
</dbReference>
<dbReference type="InterPro" id="IPR037151">
    <property type="entry name" value="AlkB-like_sf"/>
</dbReference>
<dbReference type="Proteomes" id="UP001196413">
    <property type="component" value="Unassembled WGS sequence"/>
</dbReference>
<accession>A0AAD5R3S6</accession>
<dbReference type="AlphaFoldDB" id="A0AAD5R3S6"/>
<keyword evidence="3" id="KW-1185">Reference proteome</keyword>
<evidence type="ECO:0000256" key="1">
    <source>
        <dbReference type="ARBA" id="ARBA00001954"/>
    </source>
</evidence>